<dbReference type="InterPro" id="IPR001675">
    <property type="entry name" value="Glyco_trans_29"/>
</dbReference>
<evidence type="ECO:0000256" key="8">
    <source>
        <dbReference type="ARBA" id="ARBA00023180"/>
    </source>
</evidence>
<evidence type="ECO:0000256" key="6">
    <source>
        <dbReference type="ARBA" id="ARBA00022989"/>
    </source>
</evidence>
<keyword evidence="10" id="KW-1185">Reference proteome</keyword>
<evidence type="ECO:0000256" key="3">
    <source>
        <dbReference type="ARBA" id="ARBA00022676"/>
    </source>
</evidence>
<proteinExistence type="predicted"/>
<keyword evidence="6" id="KW-1133">Transmembrane helix</keyword>
<keyword evidence="7" id="KW-0472">Membrane</keyword>
<evidence type="ECO:0000256" key="1">
    <source>
        <dbReference type="ARBA" id="ARBA00004167"/>
    </source>
</evidence>
<dbReference type="Pfam" id="PF00777">
    <property type="entry name" value="Glyco_transf_29"/>
    <property type="match status" value="1"/>
</dbReference>
<dbReference type="InterPro" id="IPR038578">
    <property type="entry name" value="GT29-like_sf"/>
</dbReference>
<dbReference type="OrthoDB" id="8451561at2"/>
<evidence type="ECO:0000313" key="10">
    <source>
        <dbReference type="Proteomes" id="UP000248925"/>
    </source>
</evidence>
<evidence type="ECO:0000256" key="4">
    <source>
        <dbReference type="ARBA" id="ARBA00022679"/>
    </source>
</evidence>
<dbReference type="AlphaFoldDB" id="A0A2W4CP58"/>
<protein>
    <submittedName>
        <fullName evidence="9">Urease operon accessory protein</fullName>
    </submittedName>
</protein>
<keyword evidence="8" id="KW-0325">Glycoprotein</keyword>
<reference evidence="9 10" key="1">
    <citation type="journal article" date="2018" name="Sci. Rep.">
        <title>Rhizobium tumorigenes sp. nov., a novel plant tumorigenic bacterium isolated from cane gall tumors on thornless blackberry.</title>
        <authorList>
            <person name="Kuzmanovi N."/>
            <person name="Smalla K."/>
            <person name="Gronow S."/>
            <person name="PuBawska J."/>
        </authorList>
    </citation>
    <scope>NUCLEOTIDE SEQUENCE [LARGE SCALE GENOMIC DNA]</scope>
    <source>
        <strain evidence="9 10">CCBAU 85046</strain>
    </source>
</reference>
<dbReference type="GO" id="GO:0008373">
    <property type="term" value="F:sialyltransferase activity"/>
    <property type="evidence" value="ECO:0007669"/>
    <property type="project" value="InterPro"/>
</dbReference>
<dbReference type="Proteomes" id="UP000248925">
    <property type="component" value="Unassembled WGS sequence"/>
</dbReference>
<dbReference type="EMBL" id="PCDP01000035">
    <property type="protein sequence ID" value="PZM14161.1"/>
    <property type="molecule type" value="Genomic_DNA"/>
</dbReference>
<evidence type="ECO:0000256" key="5">
    <source>
        <dbReference type="ARBA" id="ARBA00022692"/>
    </source>
</evidence>
<keyword evidence="4" id="KW-0808">Transferase</keyword>
<keyword evidence="5" id="KW-0812">Transmembrane</keyword>
<dbReference type="GO" id="GO:0012505">
    <property type="term" value="C:endomembrane system"/>
    <property type="evidence" value="ECO:0007669"/>
    <property type="project" value="UniProtKB-SubCell"/>
</dbReference>
<dbReference type="GO" id="GO:0016020">
    <property type="term" value="C:membrane"/>
    <property type="evidence" value="ECO:0007669"/>
    <property type="project" value="UniProtKB-SubCell"/>
</dbReference>
<comment type="caution">
    <text evidence="9">The sequence shown here is derived from an EMBL/GenBank/DDBJ whole genome shotgun (WGS) entry which is preliminary data.</text>
</comment>
<dbReference type="Gene3D" id="3.90.1480.20">
    <property type="entry name" value="Glycosyl transferase family 29"/>
    <property type="match status" value="1"/>
</dbReference>
<sequence>MIVGNGEIAAGASDMIDAADLVVRFNECGSFGSGGRRTDVVAVCNTGRPAKSMITSLEWRNKEAVRAATEIWSVRDPRKFAALRAPLALSHPELDDFCDDYTDGFSAFAMETGKRHVVIDAAVHKSVDEALKIHDPEPYVVPSSGMIVIAEILASHPDDHIVIAGFGHVGWDGHPFAAERRLVESYISAGRLRRFSPGDFSFSSSSQGA</sequence>
<accession>A0A2W4CP58</accession>
<gene>
    <name evidence="9" type="ORF">CPY51_14305</name>
</gene>
<evidence type="ECO:0000313" key="9">
    <source>
        <dbReference type="EMBL" id="PZM14161.1"/>
    </source>
</evidence>
<keyword evidence="3" id="KW-0328">Glycosyltransferase</keyword>
<evidence type="ECO:0000256" key="2">
    <source>
        <dbReference type="ARBA" id="ARBA00004308"/>
    </source>
</evidence>
<evidence type="ECO:0000256" key="7">
    <source>
        <dbReference type="ARBA" id="ARBA00023136"/>
    </source>
</evidence>
<organism evidence="9 10">
    <name type="scientific">Rhizobium tubonense</name>
    <dbReference type="NCBI Taxonomy" id="484088"/>
    <lineage>
        <taxon>Bacteria</taxon>
        <taxon>Pseudomonadati</taxon>
        <taxon>Pseudomonadota</taxon>
        <taxon>Alphaproteobacteria</taxon>
        <taxon>Hyphomicrobiales</taxon>
        <taxon>Rhizobiaceae</taxon>
        <taxon>Rhizobium/Agrobacterium group</taxon>
        <taxon>Rhizobium</taxon>
    </lineage>
</organism>
<name>A0A2W4CP58_9HYPH</name>
<comment type="subcellular location">
    <subcellularLocation>
        <location evidence="2">Endomembrane system</location>
    </subcellularLocation>
    <subcellularLocation>
        <location evidence="1">Membrane</location>
        <topology evidence="1">Single-pass membrane protein</topology>
    </subcellularLocation>
</comment>